<reference evidence="3 4" key="1">
    <citation type="submission" date="2020-07" db="EMBL/GenBank/DDBJ databases">
        <title>Roseicoccus Jingziensis gen. nov., sp. nov., isolated from coastal seawater.</title>
        <authorList>
            <person name="Feng X."/>
        </authorList>
    </citation>
    <scope>NUCLEOTIDE SEQUENCE [LARGE SCALE GENOMIC DNA]</scope>
    <source>
        <strain evidence="3 4">N1E253</strain>
    </source>
</reference>
<accession>A0A851GLA0</accession>
<dbReference type="PANTHER" id="PTHR28008:SF1">
    <property type="entry name" value="DOMAIN PROTEIN, PUTATIVE (AFU_ORTHOLOGUE AFUA_3G10980)-RELATED"/>
    <property type="match status" value="1"/>
</dbReference>
<organism evidence="3 4">
    <name type="scientific">Oceaniferula marina</name>
    <dbReference type="NCBI Taxonomy" id="2748318"/>
    <lineage>
        <taxon>Bacteria</taxon>
        <taxon>Pseudomonadati</taxon>
        <taxon>Verrucomicrobiota</taxon>
        <taxon>Verrucomicrobiia</taxon>
        <taxon>Verrucomicrobiales</taxon>
        <taxon>Verrucomicrobiaceae</taxon>
        <taxon>Oceaniferula</taxon>
    </lineage>
</organism>
<dbReference type="PANTHER" id="PTHR28008">
    <property type="entry name" value="DOMAIN PROTEIN, PUTATIVE (AFU_ORTHOLOGUE AFUA_3G10980)-RELATED"/>
    <property type="match status" value="1"/>
</dbReference>
<proteinExistence type="predicted"/>
<keyword evidence="4" id="KW-1185">Reference proteome</keyword>
<keyword evidence="1" id="KW-1133">Transmembrane helix</keyword>
<name>A0A851GLA0_9BACT</name>
<feature type="transmembrane region" description="Helical" evidence="1">
    <location>
        <begin position="111"/>
        <end position="132"/>
    </location>
</feature>
<feature type="domain" description="VanZ-like" evidence="2">
    <location>
        <begin position="37"/>
        <end position="125"/>
    </location>
</feature>
<evidence type="ECO:0000259" key="2">
    <source>
        <dbReference type="Pfam" id="PF04892"/>
    </source>
</evidence>
<feature type="transmembrane region" description="Helical" evidence="1">
    <location>
        <begin position="49"/>
        <end position="66"/>
    </location>
</feature>
<gene>
    <name evidence="3" type="ORF">HW115_13395</name>
</gene>
<evidence type="ECO:0000313" key="4">
    <source>
        <dbReference type="Proteomes" id="UP000557872"/>
    </source>
</evidence>
<dbReference type="NCBIfam" id="NF037970">
    <property type="entry name" value="vanZ_1"/>
    <property type="match status" value="1"/>
</dbReference>
<evidence type="ECO:0000313" key="3">
    <source>
        <dbReference type="EMBL" id="NWK56611.1"/>
    </source>
</evidence>
<protein>
    <submittedName>
        <fullName evidence="3">VanZ family protein</fullName>
    </submittedName>
</protein>
<dbReference type="EMBL" id="JACBAZ010000005">
    <property type="protein sequence ID" value="NWK56611.1"/>
    <property type="molecule type" value="Genomic_DNA"/>
</dbReference>
<dbReference type="AlphaFoldDB" id="A0A851GLA0"/>
<evidence type="ECO:0000256" key="1">
    <source>
        <dbReference type="SAM" id="Phobius"/>
    </source>
</evidence>
<dbReference type="InterPro" id="IPR006976">
    <property type="entry name" value="VanZ-like"/>
</dbReference>
<dbReference type="RefSeq" id="WP_227021520.1">
    <property type="nucleotide sequence ID" value="NZ_JACBAZ010000005.1"/>
</dbReference>
<keyword evidence="1" id="KW-0812">Transmembrane</keyword>
<feature type="transmembrane region" description="Helical" evidence="1">
    <location>
        <begin position="12"/>
        <end position="29"/>
    </location>
</feature>
<sequence length="153" mass="17528">MITTWLPRRPVVYLFFFVSWLVTLWFLSAGNPAPKNGPEIPHVDKVAHFVYFAIGGGLMMAYAYYRWPLWRRFRLRMVMVVFLLSSVIGRLDEYHQTFTPGRSGNDTGDWIADSLGGLFGASVMVMVLLPGLERRKRDSDKPRKSQIVANSLD</sequence>
<comment type="caution">
    <text evidence="3">The sequence shown here is derived from an EMBL/GenBank/DDBJ whole genome shotgun (WGS) entry which is preliminary data.</text>
</comment>
<feature type="transmembrane region" description="Helical" evidence="1">
    <location>
        <begin position="73"/>
        <end position="91"/>
    </location>
</feature>
<dbReference type="Pfam" id="PF04892">
    <property type="entry name" value="VanZ"/>
    <property type="match status" value="1"/>
</dbReference>
<keyword evidence="1" id="KW-0472">Membrane</keyword>
<dbReference type="Proteomes" id="UP000557872">
    <property type="component" value="Unassembled WGS sequence"/>
</dbReference>